<evidence type="ECO:0000313" key="4">
    <source>
        <dbReference type="EMBL" id="SUO30132.1"/>
    </source>
</evidence>
<keyword evidence="1" id="KW-0175">Coiled coil</keyword>
<dbReference type="InterPro" id="IPR045989">
    <property type="entry name" value="DUF5945"/>
</dbReference>
<evidence type="ECO:0000313" key="3">
    <source>
        <dbReference type="EMBL" id="SUN80084.1"/>
    </source>
</evidence>
<proteinExistence type="predicted"/>
<reference evidence="4" key="1">
    <citation type="submission" date="2018-06" db="EMBL/GenBank/DDBJ databases">
        <authorList>
            <consortium name="Pathogen Informatics"/>
            <person name="Doyle S."/>
        </authorList>
    </citation>
    <scope>NUCLEOTIDE SEQUENCE [LARGE SCALE GENOMIC DNA]</scope>
    <source>
        <strain evidence="4">NCTC11063</strain>
    </source>
</reference>
<feature type="coiled-coil region" evidence="1">
    <location>
        <begin position="88"/>
        <end position="125"/>
    </location>
</feature>
<evidence type="ECO:0000256" key="1">
    <source>
        <dbReference type="SAM" id="Coils"/>
    </source>
</evidence>
<dbReference type="AlphaFoldDB" id="A0A380LW39"/>
<dbReference type="EMBL" id="UHFT01000001">
    <property type="protein sequence ID" value="SUN80084.1"/>
    <property type="molecule type" value="Genomic_DNA"/>
</dbReference>
<keyword evidence="5" id="KW-1185">Reference proteome</keyword>
<gene>
    <name evidence="3" type="ORF">NCTC11063_00781</name>
    <name evidence="4" type="ORF">NCTC11063_01924</name>
</gene>
<dbReference type="RefSeq" id="WP_115263087.1">
    <property type="nucleotide sequence ID" value="NZ_UHFT01000001.1"/>
</dbReference>
<feature type="region of interest" description="Disordered" evidence="2">
    <location>
        <begin position="47"/>
        <end position="76"/>
    </location>
</feature>
<dbReference type="GO" id="GO:0016874">
    <property type="term" value="F:ligase activity"/>
    <property type="evidence" value="ECO:0007669"/>
    <property type="project" value="UniProtKB-KW"/>
</dbReference>
<name>A0A380LW39_9STRE</name>
<dbReference type="Proteomes" id="UP000255236">
    <property type="component" value="Unassembled WGS sequence"/>
</dbReference>
<dbReference type="Pfam" id="PF19370">
    <property type="entry name" value="DUF5945"/>
    <property type="match status" value="1"/>
</dbReference>
<evidence type="ECO:0000256" key="2">
    <source>
        <dbReference type="SAM" id="MobiDB-lite"/>
    </source>
</evidence>
<keyword evidence="4" id="KW-0436">Ligase</keyword>
<feature type="region of interest" description="Disordered" evidence="2">
    <location>
        <begin position="1"/>
        <end position="20"/>
    </location>
</feature>
<protein>
    <submittedName>
        <fullName evidence="4">Glutamate-cysteine ligase</fullName>
    </submittedName>
</protein>
<dbReference type="EMBL" id="UHFT01000002">
    <property type="protein sequence ID" value="SUO30132.1"/>
    <property type="molecule type" value="Genomic_DNA"/>
</dbReference>
<accession>A0A380LW39</accession>
<feature type="compositionally biased region" description="Polar residues" evidence="2">
    <location>
        <begin position="61"/>
        <end position="76"/>
    </location>
</feature>
<evidence type="ECO:0000313" key="5">
    <source>
        <dbReference type="Proteomes" id="UP000255236"/>
    </source>
</evidence>
<organism evidence="4 5">
    <name type="scientific">Streptococcus milleri</name>
    <dbReference type="NCBI Taxonomy" id="33040"/>
    <lineage>
        <taxon>Bacteria</taxon>
        <taxon>Bacillati</taxon>
        <taxon>Bacillota</taxon>
        <taxon>Bacilli</taxon>
        <taxon>Lactobacillales</taxon>
        <taxon>Streptococcaceae</taxon>
        <taxon>Streptococcus</taxon>
    </lineage>
</organism>
<sequence>MTDSWAFDQPLEGKTPTSSIEERAKIAALFNKVDTVVTEEVDYATAFEKQQKNQEKPVVSKSKNQPHSDQPQKSTITNDYQQYLAAMVAQNKEEIANSQKKIEELHQLIDEKNKHNKKLEAISAAIDEL</sequence>